<keyword evidence="4" id="KW-1185">Reference proteome</keyword>
<dbReference type="PANTHER" id="PTHR47469:SF2">
    <property type="entry name" value="OS06G0597600 PROTEIN"/>
    <property type="match status" value="1"/>
</dbReference>
<dbReference type="PRINTS" id="PR00420">
    <property type="entry name" value="RNGMNOXGNASE"/>
</dbReference>
<feature type="transmembrane region" description="Helical" evidence="1">
    <location>
        <begin position="12"/>
        <end position="33"/>
    </location>
</feature>
<reference evidence="4" key="1">
    <citation type="journal article" date="2019" name="Gigascience">
        <title>De novo genome assembly of the endangered Acer yangbiense, a plant species with extremely small populations endemic to Yunnan Province, China.</title>
        <authorList>
            <person name="Yang J."/>
            <person name="Wariss H.M."/>
            <person name="Tao L."/>
            <person name="Zhang R."/>
            <person name="Yun Q."/>
            <person name="Hollingsworth P."/>
            <person name="Dao Z."/>
            <person name="Luo G."/>
            <person name="Guo H."/>
            <person name="Ma Y."/>
            <person name="Sun W."/>
        </authorList>
    </citation>
    <scope>NUCLEOTIDE SEQUENCE [LARGE SCALE GENOMIC DNA]</scope>
    <source>
        <strain evidence="4">cv. Malutang</strain>
    </source>
</reference>
<name>A0A5C7HY88_9ROSI</name>
<dbReference type="Proteomes" id="UP000323000">
    <property type="component" value="Chromosome 5"/>
</dbReference>
<keyword evidence="1" id="KW-1133">Transmembrane helix</keyword>
<feature type="domain" description="FAD-binding" evidence="2">
    <location>
        <begin position="310"/>
        <end position="373"/>
    </location>
</feature>
<evidence type="ECO:0000259" key="2">
    <source>
        <dbReference type="Pfam" id="PF01494"/>
    </source>
</evidence>
<comment type="caution">
    <text evidence="3">The sequence shown here is derived from an EMBL/GenBank/DDBJ whole genome shotgun (WGS) entry which is preliminary data.</text>
</comment>
<dbReference type="SUPFAM" id="SSF54373">
    <property type="entry name" value="FAD-linked reductases, C-terminal domain"/>
    <property type="match status" value="1"/>
</dbReference>
<dbReference type="Pfam" id="PF01494">
    <property type="entry name" value="FAD_binding_3"/>
    <property type="match status" value="1"/>
</dbReference>
<accession>A0A5C7HY88</accession>
<dbReference type="InterPro" id="IPR053212">
    <property type="entry name" value="DHP_3-monooxygenase"/>
</dbReference>
<keyword evidence="1" id="KW-0472">Membrane</keyword>
<dbReference type="PANTHER" id="PTHR47469">
    <property type="entry name" value="MONOOXYGENASE-LIKE"/>
    <property type="match status" value="1"/>
</dbReference>
<keyword evidence="1" id="KW-0812">Transmembrane</keyword>
<sequence length="430" mass="48164">MAEKEQKQKPKAIIAGGSIAGLSTAKALILAGWDVVVLEKQPAQPTGSPTGAGLVLDPLSQKIIQSWLHQLELLHTVTLPVGIDQKQGTDKQKKVSWILARDENSNLRSAYWADLHGLLYSTLSPEMFLWGHLYLSFCISEDKTSVKVKAKVLQTGETVEIIGDLLIAADGLRSSIRQSFLPDIKLRYAGYCAWRGVTDFSGKEDSETVKGIRKAYPDLGKGLYMDLNSEGHMILVELMYKRFNWVWYENQPEPQLKDNTATIKVSSEMIRAMHEKVKKSWVPEMARLIEETKDPFINVIYDCDPLTQIFWDKVVLVGDAAHPTTPHYARSTNMAILDAAVLGKCLDKYQGTENLNSALKEYQSIRLPITSKQVLSSRRLGRIKQGLSLPDREPFDPKKESHEDCQVLLQKSVPHFAEPPSILDSMFGST</sequence>
<dbReference type="EMBL" id="VAHF01000005">
    <property type="protein sequence ID" value="TXG62107.1"/>
    <property type="molecule type" value="Genomic_DNA"/>
</dbReference>
<gene>
    <name evidence="3" type="ORF">EZV62_013470</name>
</gene>
<proteinExistence type="predicted"/>
<dbReference type="OrthoDB" id="16820at2759"/>
<evidence type="ECO:0000313" key="3">
    <source>
        <dbReference type="EMBL" id="TXG62107.1"/>
    </source>
</evidence>
<evidence type="ECO:0000256" key="1">
    <source>
        <dbReference type="SAM" id="Phobius"/>
    </source>
</evidence>
<dbReference type="SUPFAM" id="SSF51905">
    <property type="entry name" value="FAD/NAD(P)-binding domain"/>
    <property type="match status" value="1"/>
</dbReference>
<dbReference type="InterPro" id="IPR036188">
    <property type="entry name" value="FAD/NAD-bd_sf"/>
</dbReference>
<evidence type="ECO:0000313" key="4">
    <source>
        <dbReference type="Proteomes" id="UP000323000"/>
    </source>
</evidence>
<dbReference type="InterPro" id="IPR002938">
    <property type="entry name" value="FAD-bd"/>
</dbReference>
<protein>
    <recommendedName>
        <fullName evidence="2">FAD-binding domain-containing protein</fullName>
    </recommendedName>
</protein>
<dbReference type="Gene3D" id="3.50.50.60">
    <property type="entry name" value="FAD/NAD(P)-binding domain"/>
    <property type="match status" value="1"/>
</dbReference>
<dbReference type="GO" id="GO:0071949">
    <property type="term" value="F:FAD binding"/>
    <property type="evidence" value="ECO:0007669"/>
    <property type="project" value="InterPro"/>
</dbReference>
<organism evidence="3 4">
    <name type="scientific">Acer yangbiense</name>
    <dbReference type="NCBI Taxonomy" id="1000413"/>
    <lineage>
        <taxon>Eukaryota</taxon>
        <taxon>Viridiplantae</taxon>
        <taxon>Streptophyta</taxon>
        <taxon>Embryophyta</taxon>
        <taxon>Tracheophyta</taxon>
        <taxon>Spermatophyta</taxon>
        <taxon>Magnoliopsida</taxon>
        <taxon>eudicotyledons</taxon>
        <taxon>Gunneridae</taxon>
        <taxon>Pentapetalae</taxon>
        <taxon>rosids</taxon>
        <taxon>malvids</taxon>
        <taxon>Sapindales</taxon>
        <taxon>Sapindaceae</taxon>
        <taxon>Hippocastanoideae</taxon>
        <taxon>Acereae</taxon>
        <taxon>Acer</taxon>
    </lineage>
</organism>
<dbReference type="AlphaFoldDB" id="A0A5C7HY88"/>